<dbReference type="RefSeq" id="WP_251777098.1">
    <property type="nucleotide sequence ID" value="NZ_JAMKFE010000003.1"/>
</dbReference>
<dbReference type="EMBL" id="JAMKFE010000003">
    <property type="protein sequence ID" value="MCM5678922.1"/>
    <property type="molecule type" value="Genomic_DNA"/>
</dbReference>
<protein>
    <recommendedName>
        <fullName evidence="3">Tautomerase</fullName>
        <ecNumber evidence="3">5.3.2.-</ecNumber>
    </recommendedName>
</protein>
<dbReference type="InterPro" id="IPR014347">
    <property type="entry name" value="Tautomerase/MIF_sf"/>
</dbReference>
<evidence type="ECO:0000259" key="4">
    <source>
        <dbReference type="Pfam" id="PF01361"/>
    </source>
</evidence>
<comment type="similarity">
    <text evidence="1 3">Belongs to the 4-oxalocrotonate tautomerase family.</text>
</comment>
<gene>
    <name evidence="5" type="ORF">M8A51_05185</name>
</gene>
<dbReference type="EC" id="5.3.2.-" evidence="3"/>
<proteinExistence type="inferred from homology"/>
<dbReference type="InterPro" id="IPR018191">
    <property type="entry name" value="4-OT"/>
</dbReference>
<dbReference type="InterPro" id="IPR004370">
    <property type="entry name" value="4-OT-like_dom"/>
</dbReference>
<evidence type="ECO:0000256" key="3">
    <source>
        <dbReference type="RuleBase" id="RU362032"/>
    </source>
</evidence>
<organism evidence="5 6">
    <name type="scientific">Caldimonas mangrovi</name>
    <dbReference type="NCBI Taxonomy" id="2944811"/>
    <lineage>
        <taxon>Bacteria</taxon>
        <taxon>Pseudomonadati</taxon>
        <taxon>Pseudomonadota</taxon>
        <taxon>Betaproteobacteria</taxon>
        <taxon>Burkholderiales</taxon>
        <taxon>Sphaerotilaceae</taxon>
        <taxon>Caldimonas</taxon>
    </lineage>
</organism>
<feature type="domain" description="4-oxalocrotonate tautomerase-like" evidence="4">
    <location>
        <begin position="2"/>
        <end position="59"/>
    </location>
</feature>
<name>A0ABT0YJL2_9BURK</name>
<keyword evidence="6" id="KW-1185">Reference proteome</keyword>
<dbReference type="PANTHER" id="PTHR35530">
    <property type="entry name" value="TAUTOMERASE-RELATED"/>
    <property type="match status" value="1"/>
</dbReference>
<evidence type="ECO:0000313" key="6">
    <source>
        <dbReference type="Proteomes" id="UP001165541"/>
    </source>
</evidence>
<dbReference type="Gene3D" id="3.30.429.10">
    <property type="entry name" value="Macrophage Migration Inhibitory Factor"/>
    <property type="match status" value="1"/>
</dbReference>
<evidence type="ECO:0000313" key="5">
    <source>
        <dbReference type="EMBL" id="MCM5678922.1"/>
    </source>
</evidence>
<evidence type="ECO:0000256" key="2">
    <source>
        <dbReference type="ARBA" id="ARBA00023235"/>
    </source>
</evidence>
<dbReference type="Pfam" id="PF01361">
    <property type="entry name" value="Tautomerase"/>
    <property type="match status" value="1"/>
</dbReference>
<accession>A0ABT0YJL2</accession>
<evidence type="ECO:0000256" key="1">
    <source>
        <dbReference type="ARBA" id="ARBA00006723"/>
    </source>
</evidence>
<dbReference type="PANTHER" id="PTHR35530:SF1">
    <property type="entry name" value="2-HYDROXYMUCONATE TAUTOMERASE"/>
    <property type="match status" value="1"/>
</dbReference>
<keyword evidence="2 3" id="KW-0413">Isomerase</keyword>
<dbReference type="Proteomes" id="UP001165541">
    <property type="component" value="Unassembled WGS sequence"/>
</dbReference>
<dbReference type="SUPFAM" id="SSF55331">
    <property type="entry name" value="Tautomerase/MIF"/>
    <property type="match status" value="1"/>
</dbReference>
<sequence length="73" mass="7568">MPIVTIQVTPAGVSAAQKAALIEGATELLVRVLDKDPALTFVLVEEIEPDNWGVAGQTVTSLQRPQAGAGGTR</sequence>
<dbReference type="NCBIfam" id="TIGR00013">
    <property type="entry name" value="taut"/>
    <property type="match status" value="1"/>
</dbReference>
<comment type="caution">
    <text evidence="5">The sequence shown here is derived from an EMBL/GenBank/DDBJ whole genome shotgun (WGS) entry which is preliminary data.</text>
</comment>
<reference evidence="5" key="1">
    <citation type="submission" date="2022-05" db="EMBL/GenBank/DDBJ databases">
        <title>Schlegelella sp. nov., isolated from mangrove soil.</title>
        <authorList>
            <person name="Liu Y."/>
            <person name="Ge X."/>
            <person name="Liu W."/>
        </authorList>
    </citation>
    <scope>NUCLEOTIDE SEQUENCE</scope>
    <source>
        <strain evidence="5">S2-27</strain>
    </source>
</reference>